<gene>
    <name evidence="5" type="ORF">G7043_20245</name>
</gene>
<comment type="similarity">
    <text evidence="1">Belongs to the ATP-dependent DNA ligase family.</text>
</comment>
<evidence type="ECO:0000313" key="5">
    <source>
        <dbReference type="EMBL" id="NGY61260.1"/>
    </source>
</evidence>
<dbReference type="GO" id="GO:0005524">
    <property type="term" value="F:ATP binding"/>
    <property type="evidence" value="ECO:0007669"/>
    <property type="project" value="InterPro"/>
</dbReference>
<reference evidence="5 6" key="1">
    <citation type="submission" date="2020-03" db="EMBL/GenBank/DDBJ databases">
        <title>Isolation and identification of active actinomycetes.</title>
        <authorList>
            <person name="Sun X."/>
        </authorList>
    </citation>
    <scope>NUCLEOTIDE SEQUENCE [LARGE SCALE GENOMIC DNA]</scope>
    <source>
        <strain evidence="5 6">NEAU-D13</strain>
    </source>
</reference>
<dbReference type="PANTHER" id="PTHR45674">
    <property type="entry name" value="DNA LIGASE 1/3 FAMILY MEMBER"/>
    <property type="match status" value="1"/>
</dbReference>
<feature type="compositionally biased region" description="Low complexity" evidence="3">
    <location>
        <begin position="175"/>
        <end position="185"/>
    </location>
</feature>
<dbReference type="GO" id="GO:0006281">
    <property type="term" value="P:DNA repair"/>
    <property type="evidence" value="ECO:0007669"/>
    <property type="project" value="InterPro"/>
</dbReference>
<feature type="compositionally biased region" description="Basic residues" evidence="3">
    <location>
        <begin position="186"/>
        <end position="200"/>
    </location>
</feature>
<dbReference type="SUPFAM" id="SSF56091">
    <property type="entry name" value="DNA ligase/mRNA capping enzyme, catalytic domain"/>
    <property type="match status" value="1"/>
</dbReference>
<dbReference type="GO" id="GO:0003910">
    <property type="term" value="F:DNA ligase (ATP) activity"/>
    <property type="evidence" value="ECO:0007669"/>
    <property type="project" value="InterPro"/>
</dbReference>
<evidence type="ECO:0000313" key="6">
    <source>
        <dbReference type="Proteomes" id="UP000481360"/>
    </source>
</evidence>
<evidence type="ECO:0000256" key="2">
    <source>
        <dbReference type="ARBA" id="ARBA00022598"/>
    </source>
</evidence>
<feature type="region of interest" description="Disordered" evidence="3">
    <location>
        <begin position="170"/>
        <end position="208"/>
    </location>
</feature>
<evidence type="ECO:0000256" key="3">
    <source>
        <dbReference type="SAM" id="MobiDB-lite"/>
    </source>
</evidence>
<dbReference type="GO" id="GO:0006310">
    <property type="term" value="P:DNA recombination"/>
    <property type="evidence" value="ECO:0007669"/>
    <property type="project" value="InterPro"/>
</dbReference>
<dbReference type="PANTHER" id="PTHR45674:SF4">
    <property type="entry name" value="DNA LIGASE 1"/>
    <property type="match status" value="1"/>
</dbReference>
<dbReference type="EMBL" id="JAAMPJ010000005">
    <property type="protein sequence ID" value="NGY61260.1"/>
    <property type="molecule type" value="Genomic_DNA"/>
</dbReference>
<organism evidence="5 6">
    <name type="scientific">Lentzea alba</name>
    <dbReference type="NCBI Taxonomy" id="2714351"/>
    <lineage>
        <taxon>Bacteria</taxon>
        <taxon>Bacillati</taxon>
        <taxon>Actinomycetota</taxon>
        <taxon>Actinomycetes</taxon>
        <taxon>Pseudonocardiales</taxon>
        <taxon>Pseudonocardiaceae</taxon>
        <taxon>Lentzea</taxon>
    </lineage>
</organism>
<sequence length="208" mass="22932">MRVAHDAVPAWIDPMLAKPDGGRLREGPQWAYEYKLDGYRVAMRIATDGTTMLTSRNGLDLTAEFAELTGVLTAALRGRAAVLDGEVVVYNEAGQIDFGLLQQRRGRFQKYRTARREEPFEDVPVRFLVFDLLQLDHQLLLGPALRAAAASAHEAPDAGSLPGLRGAVVHRQRPGGRAPDPAAAARARRGRRSRRTRRQAPRLPLHSG</sequence>
<dbReference type="InterPro" id="IPR050191">
    <property type="entry name" value="ATP-dep_DNA_ligase"/>
</dbReference>
<dbReference type="InterPro" id="IPR012310">
    <property type="entry name" value="DNA_ligase_ATP-dep_cent"/>
</dbReference>
<comment type="caution">
    <text evidence="5">The sequence shown here is derived from an EMBL/GenBank/DDBJ whole genome shotgun (WGS) entry which is preliminary data.</text>
</comment>
<keyword evidence="6" id="KW-1185">Reference proteome</keyword>
<keyword evidence="2" id="KW-0436">Ligase</keyword>
<evidence type="ECO:0000259" key="4">
    <source>
        <dbReference type="Pfam" id="PF01068"/>
    </source>
</evidence>
<dbReference type="Pfam" id="PF01068">
    <property type="entry name" value="DNA_ligase_A_M"/>
    <property type="match status" value="1"/>
</dbReference>
<proteinExistence type="inferred from homology"/>
<name>A0A7C9W0U1_9PSEU</name>
<feature type="domain" description="ATP-dependent DNA ligase family profile" evidence="4">
    <location>
        <begin position="14"/>
        <end position="142"/>
    </location>
</feature>
<dbReference type="AlphaFoldDB" id="A0A7C9W0U1"/>
<protein>
    <recommendedName>
        <fullName evidence="4">ATP-dependent DNA ligase family profile domain-containing protein</fullName>
    </recommendedName>
</protein>
<evidence type="ECO:0000256" key="1">
    <source>
        <dbReference type="ARBA" id="ARBA00007572"/>
    </source>
</evidence>
<dbReference type="Gene3D" id="3.30.470.30">
    <property type="entry name" value="DNA ligase/mRNA capping enzyme"/>
    <property type="match status" value="1"/>
</dbReference>
<accession>A0A7C9W0U1</accession>
<dbReference type="Proteomes" id="UP000481360">
    <property type="component" value="Unassembled WGS sequence"/>
</dbReference>